<evidence type="ECO:0000256" key="9">
    <source>
        <dbReference type="ARBA" id="ARBA00023065"/>
    </source>
</evidence>
<dbReference type="Pfam" id="PF03824">
    <property type="entry name" value="NicO"/>
    <property type="match status" value="1"/>
</dbReference>
<keyword evidence="3" id="KW-0171">Cobalt transport</keyword>
<comment type="function">
    <text evidence="1">Efflux system for nickel and cobalt.</text>
</comment>
<evidence type="ECO:0000256" key="7">
    <source>
        <dbReference type="ARBA" id="ARBA00022692"/>
    </source>
</evidence>
<dbReference type="InterPro" id="IPR011541">
    <property type="entry name" value="Ni/Co_transpt_high_affinity"/>
</dbReference>
<proteinExistence type="predicted"/>
<keyword evidence="6" id="KW-0533">Nickel</keyword>
<keyword evidence="9" id="KW-0406">Ion transport</keyword>
<keyword evidence="14" id="KW-0732">Signal</keyword>
<feature type="chain" id="PRO_5047145606" evidence="14">
    <location>
        <begin position="32"/>
        <end position="530"/>
    </location>
</feature>
<keyword evidence="5" id="KW-1003">Cell membrane</keyword>
<evidence type="ECO:0000256" key="12">
    <source>
        <dbReference type="ARBA" id="ARBA00023285"/>
    </source>
</evidence>
<feature type="transmembrane region" description="Helical" evidence="13">
    <location>
        <begin position="433"/>
        <end position="462"/>
    </location>
</feature>
<evidence type="ECO:0000313" key="16">
    <source>
        <dbReference type="Proteomes" id="UP001595629"/>
    </source>
</evidence>
<dbReference type="EMBL" id="JBHRXI010000025">
    <property type="protein sequence ID" value="MFC3615786.1"/>
    <property type="molecule type" value="Genomic_DNA"/>
</dbReference>
<dbReference type="PANTHER" id="PTHR40659">
    <property type="entry name" value="NICKEL/COBALT EFFLUX SYSTEM RCNA"/>
    <property type="match status" value="1"/>
</dbReference>
<keyword evidence="4" id="KW-0813">Transport</keyword>
<evidence type="ECO:0000256" key="10">
    <source>
        <dbReference type="ARBA" id="ARBA00023112"/>
    </source>
</evidence>
<dbReference type="InterPro" id="IPR051224">
    <property type="entry name" value="NiCoT_RcnA"/>
</dbReference>
<evidence type="ECO:0000256" key="6">
    <source>
        <dbReference type="ARBA" id="ARBA00022596"/>
    </source>
</evidence>
<feature type="signal peptide" evidence="14">
    <location>
        <begin position="1"/>
        <end position="31"/>
    </location>
</feature>
<evidence type="ECO:0000256" key="14">
    <source>
        <dbReference type="SAM" id="SignalP"/>
    </source>
</evidence>
<feature type="transmembrane region" description="Helical" evidence="13">
    <location>
        <begin position="483"/>
        <end position="504"/>
    </location>
</feature>
<feature type="transmembrane region" description="Helical" evidence="13">
    <location>
        <begin position="408"/>
        <end position="427"/>
    </location>
</feature>
<evidence type="ECO:0000256" key="8">
    <source>
        <dbReference type="ARBA" id="ARBA00022989"/>
    </source>
</evidence>
<evidence type="ECO:0000256" key="4">
    <source>
        <dbReference type="ARBA" id="ARBA00022448"/>
    </source>
</evidence>
<comment type="caution">
    <text evidence="15">The sequence shown here is derived from an EMBL/GenBank/DDBJ whole genome shotgun (WGS) entry which is preliminary data.</text>
</comment>
<evidence type="ECO:0000256" key="3">
    <source>
        <dbReference type="ARBA" id="ARBA00022426"/>
    </source>
</evidence>
<evidence type="ECO:0000256" key="1">
    <source>
        <dbReference type="ARBA" id="ARBA00002510"/>
    </source>
</evidence>
<dbReference type="Gene3D" id="2.40.50.870">
    <property type="entry name" value="Protein of unknown function (DUF3299)"/>
    <property type="match status" value="1"/>
</dbReference>
<organism evidence="15 16">
    <name type="scientific">Lutimaribacter marinistellae</name>
    <dbReference type="NCBI Taxonomy" id="1820329"/>
    <lineage>
        <taxon>Bacteria</taxon>
        <taxon>Pseudomonadati</taxon>
        <taxon>Pseudomonadota</taxon>
        <taxon>Alphaproteobacteria</taxon>
        <taxon>Rhodobacterales</taxon>
        <taxon>Roseobacteraceae</taxon>
        <taxon>Lutimaribacter</taxon>
    </lineage>
</organism>
<name>A0ABV7TKH0_9RHOB</name>
<evidence type="ECO:0000256" key="11">
    <source>
        <dbReference type="ARBA" id="ARBA00023136"/>
    </source>
</evidence>
<evidence type="ECO:0000313" key="15">
    <source>
        <dbReference type="EMBL" id="MFC3615786.1"/>
    </source>
</evidence>
<dbReference type="Pfam" id="PF11736">
    <property type="entry name" value="DUF3299"/>
    <property type="match status" value="1"/>
</dbReference>
<comment type="subcellular location">
    <subcellularLocation>
        <location evidence="2">Cell membrane</location>
        <topology evidence="2">Multi-pass membrane protein</topology>
    </subcellularLocation>
</comment>
<feature type="transmembrane region" description="Helical" evidence="13">
    <location>
        <begin position="265"/>
        <end position="283"/>
    </location>
</feature>
<keyword evidence="11 13" id="KW-0472">Membrane</keyword>
<keyword evidence="10" id="KW-0921">Nickel transport</keyword>
<reference evidence="16" key="1">
    <citation type="journal article" date="2019" name="Int. J. Syst. Evol. Microbiol.">
        <title>The Global Catalogue of Microorganisms (GCM) 10K type strain sequencing project: providing services to taxonomists for standard genome sequencing and annotation.</title>
        <authorList>
            <consortium name="The Broad Institute Genomics Platform"/>
            <consortium name="The Broad Institute Genome Sequencing Center for Infectious Disease"/>
            <person name="Wu L."/>
            <person name="Ma J."/>
        </authorList>
    </citation>
    <scope>NUCLEOTIDE SEQUENCE [LARGE SCALE GENOMIC DNA]</scope>
    <source>
        <strain evidence="16">KCTC 42911</strain>
    </source>
</reference>
<dbReference type="RefSeq" id="WP_386737071.1">
    <property type="nucleotide sequence ID" value="NZ_JBHRXI010000025.1"/>
</dbReference>
<dbReference type="Proteomes" id="UP001595629">
    <property type="component" value="Unassembled WGS sequence"/>
</dbReference>
<evidence type="ECO:0000256" key="5">
    <source>
        <dbReference type="ARBA" id="ARBA00022475"/>
    </source>
</evidence>
<keyword evidence="12" id="KW-0170">Cobalt</keyword>
<gene>
    <name evidence="15" type="ORF">ACFORG_18710</name>
</gene>
<protein>
    <submittedName>
        <fullName evidence="15">DUF3299 domain-containing protein</fullName>
    </submittedName>
</protein>
<dbReference type="PANTHER" id="PTHR40659:SF1">
    <property type="entry name" value="NICKEL_COBALT EFFLUX SYSTEM RCNA"/>
    <property type="match status" value="1"/>
</dbReference>
<keyword evidence="16" id="KW-1185">Reference proteome</keyword>
<evidence type="ECO:0000256" key="13">
    <source>
        <dbReference type="SAM" id="Phobius"/>
    </source>
</evidence>
<feature type="transmembrane region" description="Helical" evidence="13">
    <location>
        <begin position="351"/>
        <end position="369"/>
    </location>
</feature>
<sequence length="530" mass="57135">MQHQTRFWHGVLFAALTLMLLGALLPQGARAAPQFATWQELVPEVAPYDDPFIEMTFGQRSDLRDVLRYQQSLEIGEATDEMRELAESARDRLSVYGLDPEKLLQQRLVVMERRRAAATSVSTALVDREILMDGYVLPLEWDGENVVEFLLVPWVGACIHTPPPPPNQIIHVNYPQGLAVEQRFEPVRLQGTLRHSPAAHDLFLIDGSQAVMASYGLDAAQITGIPGNLTEVTYSDPNLSWIARMQVWVSSLFTSSMSALGRGDGFSIATFFALLLSLGYGFLHTLGPGHGKTVVISYFVGEGGNLGRGMLMGARIAVVHVFSAVICVVAFDLTVRQLTGAAPADYRMVRLASYATIMAIGTVMLWRAVAAWRSTRTVEGGHHHHHDHHAGCSACAAAAARGRRSEGWLALAVGVVPCTGALIVMLYGLANDLIVPAVIMVCAISLGMAIAMSALGVAALWGRAQVERRIGDDAQRLTGFQNGARLVGATLVLTVGIILFTSTLTQDSAGRLAVGESSSQFEAAGVSLRP</sequence>
<keyword evidence="7 13" id="KW-0812">Transmembrane</keyword>
<accession>A0ABV7TKH0</accession>
<evidence type="ECO:0000256" key="2">
    <source>
        <dbReference type="ARBA" id="ARBA00004651"/>
    </source>
</evidence>
<dbReference type="InterPro" id="IPR021727">
    <property type="entry name" value="DUF3299"/>
</dbReference>
<keyword evidence="8 13" id="KW-1133">Transmembrane helix</keyword>
<feature type="transmembrane region" description="Helical" evidence="13">
    <location>
        <begin position="312"/>
        <end position="331"/>
    </location>
</feature>